<feature type="region of interest" description="Disordered" evidence="1">
    <location>
        <begin position="41"/>
        <end position="66"/>
    </location>
</feature>
<sequence>MAVAAPTQANYFNGGNNNANFGSGTQNIHKGRDFNLNNANGVMNVNNYGQDEEEEDENEDGPLPPKKFQRELKLFKRLYPKLNDDALGKIDGQEYLDRWQRLIISDLPGKELSTADKTNILDAMERLSNVCNLSPKCLCIRDVGIEVPADPIANHDAPEVEVFKGKVGTLDVIVKALNQQPGLNDQQLKMPLKTAITWRKLQHDNVLLFLGLYYFDESRSRACLVYPWMEQRSFESDASGESEAEGIIDGLKYIHSHNIVHGNLSKRSLLIDPPSAARIADLGLAQLLGKAAGKSLDSDKYQCARTLYMVLGGKLPLKYPLHQPLEVPDSMWKVLEEWLREDSSSRTQKAAAQSQ</sequence>
<dbReference type="InterPro" id="IPR001245">
    <property type="entry name" value="Ser-Thr/Tyr_kinase_cat_dom"/>
</dbReference>
<dbReference type="Pfam" id="PF07714">
    <property type="entry name" value="PK_Tyr_Ser-Thr"/>
    <property type="match status" value="1"/>
</dbReference>
<accession>A0ABR2Z9D6</accession>
<dbReference type="EMBL" id="JBBXMP010000336">
    <property type="protein sequence ID" value="KAL0058290.1"/>
    <property type="molecule type" value="Genomic_DNA"/>
</dbReference>
<evidence type="ECO:0000256" key="1">
    <source>
        <dbReference type="SAM" id="MobiDB-lite"/>
    </source>
</evidence>
<dbReference type="SMART" id="SM00219">
    <property type="entry name" value="TyrKc"/>
    <property type="match status" value="1"/>
</dbReference>
<organism evidence="3 4">
    <name type="scientific">Marasmius tenuissimus</name>
    <dbReference type="NCBI Taxonomy" id="585030"/>
    <lineage>
        <taxon>Eukaryota</taxon>
        <taxon>Fungi</taxon>
        <taxon>Dikarya</taxon>
        <taxon>Basidiomycota</taxon>
        <taxon>Agaricomycotina</taxon>
        <taxon>Agaricomycetes</taxon>
        <taxon>Agaricomycetidae</taxon>
        <taxon>Agaricales</taxon>
        <taxon>Marasmiineae</taxon>
        <taxon>Marasmiaceae</taxon>
        <taxon>Marasmius</taxon>
    </lineage>
</organism>
<dbReference type="InterPro" id="IPR020635">
    <property type="entry name" value="Tyr_kinase_cat_dom"/>
</dbReference>
<dbReference type="InterPro" id="IPR011009">
    <property type="entry name" value="Kinase-like_dom_sf"/>
</dbReference>
<dbReference type="Gene3D" id="1.10.510.10">
    <property type="entry name" value="Transferase(Phosphotransferase) domain 1"/>
    <property type="match status" value="1"/>
</dbReference>
<keyword evidence="4" id="KW-1185">Reference proteome</keyword>
<evidence type="ECO:0000313" key="4">
    <source>
        <dbReference type="Proteomes" id="UP001437256"/>
    </source>
</evidence>
<dbReference type="InterPro" id="IPR051681">
    <property type="entry name" value="Ser/Thr_Kinases-Pseudokinases"/>
</dbReference>
<dbReference type="InterPro" id="IPR000719">
    <property type="entry name" value="Prot_kinase_dom"/>
</dbReference>
<dbReference type="PROSITE" id="PS50011">
    <property type="entry name" value="PROTEIN_KINASE_DOM"/>
    <property type="match status" value="1"/>
</dbReference>
<feature type="compositionally biased region" description="Acidic residues" evidence="1">
    <location>
        <begin position="50"/>
        <end position="60"/>
    </location>
</feature>
<feature type="domain" description="Protein kinase" evidence="2">
    <location>
        <begin position="146"/>
        <end position="355"/>
    </location>
</feature>
<comment type="caution">
    <text evidence="3">The sequence shown here is derived from an EMBL/GenBank/DDBJ whole genome shotgun (WGS) entry which is preliminary data.</text>
</comment>
<protein>
    <recommendedName>
        <fullName evidence="2">Protein kinase domain-containing protein</fullName>
    </recommendedName>
</protein>
<evidence type="ECO:0000259" key="2">
    <source>
        <dbReference type="PROSITE" id="PS50011"/>
    </source>
</evidence>
<dbReference type="PANTHER" id="PTHR44329">
    <property type="entry name" value="SERINE/THREONINE-PROTEIN KINASE TNNI3K-RELATED"/>
    <property type="match status" value="1"/>
</dbReference>
<dbReference type="SUPFAM" id="SSF56112">
    <property type="entry name" value="Protein kinase-like (PK-like)"/>
    <property type="match status" value="1"/>
</dbReference>
<proteinExistence type="predicted"/>
<dbReference type="Proteomes" id="UP001437256">
    <property type="component" value="Unassembled WGS sequence"/>
</dbReference>
<gene>
    <name evidence="3" type="ORF">AAF712_015041</name>
</gene>
<reference evidence="3 4" key="1">
    <citation type="submission" date="2024-05" db="EMBL/GenBank/DDBJ databases">
        <title>A draft genome resource for the thread blight pathogen Marasmius tenuissimus strain MS-2.</title>
        <authorList>
            <person name="Yulfo-Soto G.E."/>
            <person name="Baruah I.K."/>
            <person name="Amoako-Attah I."/>
            <person name="Bukari Y."/>
            <person name="Meinhardt L.W."/>
            <person name="Bailey B.A."/>
            <person name="Cohen S.P."/>
        </authorList>
    </citation>
    <scope>NUCLEOTIDE SEQUENCE [LARGE SCALE GENOMIC DNA]</scope>
    <source>
        <strain evidence="3 4">MS-2</strain>
    </source>
</reference>
<name>A0ABR2Z9D6_9AGAR</name>
<evidence type="ECO:0000313" key="3">
    <source>
        <dbReference type="EMBL" id="KAL0058290.1"/>
    </source>
</evidence>